<dbReference type="CDD" id="cd01991">
    <property type="entry name" value="Asn_synthase_B_C"/>
    <property type="match status" value="1"/>
</dbReference>
<dbReference type="Gene3D" id="3.40.50.620">
    <property type="entry name" value="HUPs"/>
    <property type="match status" value="1"/>
</dbReference>
<dbReference type="GO" id="GO:0005829">
    <property type="term" value="C:cytosol"/>
    <property type="evidence" value="ECO:0007669"/>
    <property type="project" value="TreeGrafter"/>
</dbReference>
<accession>X0XJS5</accession>
<feature type="non-terminal residue" evidence="2">
    <location>
        <position position="1"/>
    </location>
</feature>
<feature type="domain" description="Asparagine synthetase" evidence="1">
    <location>
        <begin position="40"/>
        <end position="207"/>
    </location>
</feature>
<protein>
    <recommendedName>
        <fullName evidence="1">Asparagine synthetase domain-containing protein</fullName>
    </recommendedName>
</protein>
<proteinExistence type="predicted"/>
<dbReference type="AlphaFoldDB" id="X0XJS5"/>
<dbReference type="InterPro" id="IPR014729">
    <property type="entry name" value="Rossmann-like_a/b/a_fold"/>
</dbReference>
<sequence length="211" mass="24665">RLLVGNGLTPPARHLVWLAPFSPKEKKGLWTKSVHQQLTKSDTVEKLFNQYFKQGKNFDLLARLQYLDLKTYLGDFGLTKTNHASNLSSLEIRTPFLTPKLAEFLFSLPSSYKLKGLTTKYLLKQSVKDLLPKEIINRPKKGFGAPIAEWINKDLKTSVDQKLNKNRLKKQGIFNPQTIQKILQEHRNRKKNNRMKIWSLFMFQLWYDNFS</sequence>
<organism evidence="2">
    <name type="scientific">marine sediment metagenome</name>
    <dbReference type="NCBI Taxonomy" id="412755"/>
    <lineage>
        <taxon>unclassified sequences</taxon>
        <taxon>metagenomes</taxon>
        <taxon>ecological metagenomes</taxon>
    </lineage>
</organism>
<reference evidence="2" key="1">
    <citation type="journal article" date="2014" name="Front. Microbiol.">
        <title>High frequency of phylogenetically diverse reductive dehalogenase-homologous genes in deep subseafloor sedimentary metagenomes.</title>
        <authorList>
            <person name="Kawai M."/>
            <person name="Futagami T."/>
            <person name="Toyoda A."/>
            <person name="Takaki Y."/>
            <person name="Nishi S."/>
            <person name="Hori S."/>
            <person name="Arai W."/>
            <person name="Tsubouchi T."/>
            <person name="Morono Y."/>
            <person name="Uchiyama I."/>
            <person name="Ito T."/>
            <person name="Fujiyama A."/>
            <person name="Inagaki F."/>
            <person name="Takami H."/>
        </authorList>
    </citation>
    <scope>NUCLEOTIDE SEQUENCE</scope>
    <source>
        <strain evidence="2">Expedition CK06-06</strain>
    </source>
</reference>
<comment type="caution">
    <text evidence="2">The sequence shown here is derived from an EMBL/GenBank/DDBJ whole genome shotgun (WGS) entry which is preliminary data.</text>
</comment>
<evidence type="ECO:0000313" key="2">
    <source>
        <dbReference type="EMBL" id="GAG36903.1"/>
    </source>
</evidence>
<dbReference type="InterPro" id="IPR051786">
    <property type="entry name" value="ASN_synthetase/amidase"/>
</dbReference>
<dbReference type="PANTHER" id="PTHR43284">
    <property type="entry name" value="ASPARAGINE SYNTHETASE (GLUTAMINE-HYDROLYZING)"/>
    <property type="match status" value="1"/>
</dbReference>
<name>X0XJS5_9ZZZZ</name>
<dbReference type="InterPro" id="IPR001962">
    <property type="entry name" value="Asn_synthase"/>
</dbReference>
<gene>
    <name evidence="2" type="ORF">S01H1_69052</name>
</gene>
<dbReference type="EMBL" id="BARS01045817">
    <property type="protein sequence ID" value="GAG36903.1"/>
    <property type="molecule type" value="Genomic_DNA"/>
</dbReference>
<dbReference type="PANTHER" id="PTHR43284:SF1">
    <property type="entry name" value="ASPARAGINE SYNTHETASE"/>
    <property type="match status" value="1"/>
</dbReference>
<dbReference type="SUPFAM" id="SSF52402">
    <property type="entry name" value="Adenine nucleotide alpha hydrolases-like"/>
    <property type="match status" value="1"/>
</dbReference>
<evidence type="ECO:0000259" key="1">
    <source>
        <dbReference type="Pfam" id="PF00733"/>
    </source>
</evidence>
<dbReference type="Pfam" id="PF00733">
    <property type="entry name" value="Asn_synthase"/>
    <property type="match status" value="1"/>
</dbReference>
<dbReference type="GO" id="GO:0004066">
    <property type="term" value="F:asparagine synthase (glutamine-hydrolyzing) activity"/>
    <property type="evidence" value="ECO:0007669"/>
    <property type="project" value="InterPro"/>
</dbReference>
<dbReference type="GO" id="GO:0006529">
    <property type="term" value="P:asparagine biosynthetic process"/>
    <property type="evidence" value="ECO:0007669"/>
    <property type="project" value="InterPro"/>
</dbReference>